<dbReference type="PRINTS" id="PR00038">
    <property type="entry name" value="HTHLUXR"/>
</dbReference>
<evidence type="ECO:0000313" key="15">
    <source>
        <dbReference type="Proteomes" id="UP001241571"/>
    </source>
</evidence>
<dbReference type="EMBL" id="WVTI01000001">
    <property type="protein sequence ID" value="MXS24671.1"/>
    <property type="molecule type" value="Genomic_DNA"/>
</dbReference>
<gene>
    <name evidence="11" type="ORF">EGM181_07990</name>
    <name evidence="10" type="ORF">GTI89_01025</name>
    <name evidence="8" type="ORF">HWH42_12165</name>
    <name evidence="9" type="ORF">QRX88_07950</name>
</gene>
<keyword evidence="3" id="KW-0238">DNA-binding</keyword>
<dbReference type="PANTHER" id="PTHR43214">
    <property type="entry name" value="TWO-COMPONENT RESPONSE REGULATOR"/>
    <property type="match status" value="1"/>
</dbReference>
<dbReference type="InterPro" id="IPR000792">
    <property type="entry name" value="Tscrpt_reg_LuxR_C"/>
</dbReference>
<evidence type="ECO:0000313" key="12">
    <source>
        <dbReference type="Proteomes" id="UP000439965"/>
    </source>
</evidence>
<feature type="domain" description="HTH luxR-type" evidence="6">
    <location>
        <begin position="140"/>
        <end position="205"/>
    </location>
</feature>
<dbReference type="GO" id="GO:0003677">
    <property type="term" value="F:DNA binding"/>
    <property type="evidence" value="ECO:0007669"/>
    <property type="project" value="UniProtKB-KW"/>
</dbReference>
<dbReference type="SUPFAM" id="SSF46894">
    <property type="entry name" value="C-terminal effector domain of the bipartite response regulators"/>
    <property type="match status" value="1"/>
</dbReference>
<dbReference type="EMBL" id="JABXJK010000064">
    <property type="protein sequence ID" value="MBA0973321.1"/>
    <property type="molecule type" value="Genomic_DNA"/>
</dbReference>
<evidence type="ECO:0000313" key="11">
    <source>
        <dbReference type="EMBL" id="QOG27190.1"/>
    </source>
</evidence>
<evidence type="ECO:0000259" key="6">
    <source>
        <dbReference type="PROSITE" id="PS50043"/>
    </source>
</evidence>
<protein>
    <submittedName>
        <fullName evidence="8 10">Response regulator</fullName>
    </submittedName>
</protein>
<dbReference type="CDD" id="cd06170">
    <property type="entry name" value="LuxR_C_like"/>
    <property type="match status" value="1"/>
</dbReference>
<dbReference type="Gene3D" id="3.40.50.2300">
    <property type="match status" value="1"/>
</dbReference>
<dbReference type="RefSeq" id="WP_005472357.1">
    <property type="nucleotide sequence ID" value="NZ_BSYC01000002.1"/>
</dbReference>
<dbReference type="EMBL" id="JASUBT010000004">
    <property type="protein sequence ID" value="MDL4935641.1"/>
    <property type="molecule type" value="Genomic_DNA"/>
</dbReference>
<evidence type="ECO:0000256" key="2">
    <source>
        <dbReference type="ARBA" id="ARBA00023015"/>
    </source>
</evidence>
<dbReference type="SUPFAM" id="SSF52172">
    <property type="entry name" value="CheY-like"/>
    <property type="match status" value="1"/>
</dbReference>
<dbReference type="Proteomes" id="UP000516696">
    <property type="component" value="Chromosome"/>
</dbReference>
<dbReference type="Proteomes" id="UP001241571">
    <property type="component" value="Unassembled WGS sequence"/>
</dbReference>
<dbReference type="SMART" id="SM00448">
    <property type="entry name" value="REC"/>
    <property type="match status" value="1"/>
</dbReference>
<name>A0A2K3QYR1_ENTGA</name>
<dbReference type="Pfam" id="PF00196">
    <property type="entry name" value="GerE"/>
    <property type="match status" value="1"/>
</dbReference>
<dbReference type="InterPro" id="IPR016032">
    <property type="entry name" value="Sig_transdc_resp-reg_C-effctor"/>
</dbReference>
<keyword evidence="2" id="KW-0805">Transcription regulation</keyword>
<dbReference type="InterPro" id="IPR001789">
    <property type="entry name" value="Sig_transdc_resp-reg_receiver"/>
</dbReference>
<evidence type="ECO:0000256" key="4">
    <source>
        <dbReference type="ARBA" id="ARBA00023163"/>
    </source>
</evidence>
<dbReference type="Proteomes" id="UP000571857">
    <property type="component" value="Unassembled WGS sequence"/>
</dbReference>
<feature type="modified residue" description="4-aspartylphosphate" evidence="5">
    <location>
        <position position="54"/>
    </location>
</feature>
<dbReference type="CDD" id="cd17535">
    <property type="entry name" value="REC_NarL-like"/>
    <property type="match status" value="1"/>
</dbReference>
<evidence type="ECO:0000256" key="3">
    <source>
        <dbReference type="ARBA" id="ARBA00023125"/>
    </source>
</evidence>
<dbReference type="PROSITE" id="PS50110">
    <property type="entry name" value="RESPONSE_REGULATORY"/>
    <property type="match status" value="1"/>
</dbReference>
<evidence type="ECO:0000313" key="9">
    <source>
        <dbReference type="EMBL" id="MDL4935641.1"/>
    </source>
</evidence>
<keyword evidence="1 5" id="KW-0597">Phosphoprotein</keyword>
<evidence type="ECO:0000313" key="10">
    <source>
        <dbReference type="EMBL" id="MXS24671.1"/>
    </source>
</evidence>
<dbReference type="PROSITE" id="PS50043">
    <property type="entry name" value="HTH_LUXR_2"/>
    <property type="match status" value="1"/>
</dbReference>
<dbReference type="EMBL" id="CP050485">
    <property type="protein sequence ID" value="QOG27190.1"/>
    <property type="molecule type" value="Genomic_DNA"/>
</dbReference>
<dbReference type="InterPro" id="IPR039420">
    <property type="entry name" value="WalR-like"/>
</dbReference>
<reference evidence="8 14" key="3">
    <citation type="submission" date="2020-06" db="EMBL/GenBank/DDBJ databases">
        <title>Crossreactivity between MHC class I-restricted antigens from cancer cells and an enterococcal bacteriophage.</title>
        <authorList>
            <person name="Fluckiger A."/>
            <person name="Daillere R."/>
            <person name="Sassi M."/>
            <person name="Cattoir V."/>
            <person name="Kroemer G."/>
            <person name="Zitvogel L."/>
        </authorList>
    </citation>
    <scope>NUCLEOTIDE SEQUENCE [LARGE SCALE GENOMIC DNA]</scope>
    <source>
        <strain evidence="8 14">EG4</strain>
    </source>
</reference>
<reference evidence="10 12" key="1">
    <citation type="submission" date="2019-04" db="EMBL/GenBank/DDBJ databases">
        <title>Step-wise assembly of the neonatal virome modulated by breast feeding.</title>
        <authorList>
            <person name="Liang G."/>
            <person name="Bushman F."/>
        </authorList>
    </citation>
    <scope>NUCLEOTIDE SEQUENCE [LARGE SCALE GENOMIC DNA]</scope>
    <source>
        <strain evidence="10 12">E3404</strain>
    </source>
</reference>
<proteinExistence type="predicted"/>
<dbReference type="InterPro" id="IPR058245">
    <property type="entry name" value="NreC/VraR/RcsB-like_REC"/>
</dbReference>
<reference evidence="9 15" key="4">
    <citation type="submission" date="2023-06" db="EMBL/GenBank/DDBJ databases">
        <title>Acute promotion of culturable opportunistic pathogens and persistent increase of antibiotic resistance following antibiotic exposure in mouse gut microbiota.</title>
        <authorList>
            <person name="Li L."/>
            <person name="Wang B."/>
            <person name="Sun Y."/>
            <person name="Wang M."/>
            <person name="Xu H."/>
        </authorList>
    </citation>
    <scope>NUCLEOTIDE SEQUENCE [LARGE SCALE GENOMIC DNA]</scope>
    <source>
        <strain evidence="9 15">CRI2_2</strain>
    </source>
</reference>
<evidence type="ECO:0000313" key="13">
    <source>
        <dbReference type="Proteomes" id="UP000516696"/>
    </source>
</evidence>
<dbReference type="InterPro" id="IPR011006">
    <property type="entry name" value="CheY-like_superfamily"/>
</dbReference>
<dbReference type="PANTHER" id="PTHR43214:SF40">
    <property type="entry name" value="TRANSCRIPTIONAL REGULATORY PROTEIN LNRK"/>
    <property type="match status" value="1"/>
</dbReference>
<reference evidence="11 13" key="2">
    <citation type="submission" date="2020-03" db="EMBL/GenBank/DDBJ databases">
        <title>Characterization of ganglioside-mimicking enterococci.</title>
        <authorList>
            <person name="Patry R.T."/>
            <person name="Nothaft H."/>
            <person name="Bridger R."/>
            <person name="Shajahan A."/>
            <person name="Huynh S."/>
            <person name="Sanchez S."/>
            <person name="Azadi P."/>
            <person name="Cooper K."/>
            <person name="Miller W.G."/>
            <person name="Parker C.T."/>
            <person name="Wells L."/>
            <person name="Szymanski C.M."/>
        </authorList>
    </citation>
    <scope>NUCLEOTIDE SEQUENCE [LARGE SCALE GENOMIC DNA]</scope>
    <source>
        <strain evidence="11 13">EGM181</strain>
    </source>
</reference>
<dbReference type="Pfam" id="PF00072">
    <property type="entry name" value="Response_reg"/>
    <property type="match status" value="1"/>
</dbReference>
<dbReference type="SMART" id="SM00421">
    <property type="entry name" value="HTH_LUXR"/>
    <property type="match status" value="1"/>
</dbReference>
<dbReference type="GeneID" id="93223872"/>
<dbReference type="GO" id="GO:0000160">
    <property type="term" value="P:phosphorelay signal transduction system"/>
    <property type="evidence" value="ECO:0007669"/>
    <property type="project" value="InterPro"/>
</dbReference>
<dbReference type="Proteomes" id="UP000439965">
    <property type="component" value="Unassembled WGS sequence"/>
</dbReference>
<sequence>MIQVVIIDDDPLVTASLKTILEVSNEIEVTGIGHCAKEAVALYEERKPAIILTDIRMPDGTGLDAARKILTRDPNAVILLLTTFDDDAYIREALDLGVKGYLIKQNLSAIVPSIKAAYNGQAVFGAEIVTKFPTLLKNNDSYLTTHFSEREKMILKEIATGKNNKEIAQALFLSEGTVRNYISKLLEKLELRDRTQLAIYYYQHLQ</sequence>
<dbReference type="GO" id="GO:0006355">
    <property type="term" value="P:regulation of DNA-templated transcription"/>
    <property type="evidence" value="ECO:0007669"/>
    <property type="project" value="InterPro"/>
</dbReference>
<evidence type="ECO:0000313" key="8">
    <source>
        <dbReference type="EMBL" id="MBA0973321.1"/>
    </source>
</evidence>
<evidence type="ECO:0000313" key="14">
    <source>
        <dbReference type="Proteomes" id="UP000571857"/>
    </source>
</evidence>
<organism evidence="10 12">
    <name type="scientific">Enterococcus gallinarum</name>
    <dbReference type="NCBI Taxonomy" id="1353"/>
    <lineage>
        <taxon>Bacteria</taxon>
        <taxon>Bacillati</taxon>
        <taxon>Bacillota</taxon>
        <taxon>Bacilli</taxon>
        <taxon>Lactobacillales</taxon>
        <taxon>Enterococcaceae</taxon>
        <taxon>Enterococcus</taxon>
    </lineage>
</organism>
<dbReference type="AlphaFoldDB" id="A0A2K3QYR1"/>
<keyword evidence="4" id="KW-0804">Transcription</keyword>
<evidence type="ECO:0000256" key="5">
    <source>
        <dbReference type="PROSITE-ProRule" id="PRU00169"/>
    </source>
</evidence>
<evidence type="ECO:0000259" key="7">
    <source>
        <dbReference type="PROSITE" id="PS50110"/>
    </source>
</evidence>
<accession>A0A2K3QYR1</accession>
<feature type="domain" description="Response regulatory" evidence="7">
    <location>
        <begin position="3"/>
        <end position="119"/>
    </location>
</feature>
<evidence type="ECO:0000256" key="1">
    <source>
        <dbReference type="ARBA" id="ARBA00022553"/>
    </source>
</evidence>